<dbReference type="AlphaFoldDB" id="A0A8S3QZ01"/>
<gene>
    <name evidence="2" type="ORF">MEDL_14595</name>
</gene>
<dbReference type="PANTHER" id="PTHR46989:SF3">
    <property type="entry name" value="USPA DOMAIN-CONTAINING PROTEIN"/>
    <property type="match status" value="1"/>
</dbReference>
<keyword evidence="3" id="KW-1185">Reference proteome</keyword>
<dbReference type="Pfam" id="PF00582">
    <property type="entry name" value="Usp"/>
    <property type="match status" value="1"/>
</dbReference>
<dbReference type="EMBL" id="CAJPWZ010000728">
    <property type="protein sequence ID" value="CAG2199926.1"/>
    <property type="molecule type" value="Genomic_DNA"/>
</dbReference>
<dbReference type="Gene3D" id="3.40.50.620">
    <property type="entry name" value="HUPs"/>
    <property type="match status" value="1"/>
</dbReference>
<dbReference type="InterPro" id="IPR006015">
    <property type="entry name" value="Universal_stress_UspA"/>
</dbReference>
<evidence type="ECO:0000313" key="3">
    <source>
        <dbReference type="Proteomes" id="UP000683360"/>
    </source>
</evidence>
<sequence>MASVVEGTTNEGKRIIVIAMDGSVHAKYALTWYKDNVHKPHDHVVLVYTVELGTKLESTKWVYHADGDRATSELAESMSAERKILKDKLEIFARMLLDSKIAGEVKAVHSKNPGEGIIQTAKDEGAAMIVTGSRGLGAIRRTILGSVSDYILHHSVVPVAVCHQRV</sequence>
<evidence type="ECO:0000259" key="1">
    <source>
        <dbReference type="Pfam" id="PF00582"/>
    </source>
</evidence>
<dbReference type="InterPro" id="IPR006016">
    <property type="entry name" value="UspA"/>
</dbReference>
<proteinExistence type="predicted"/>
<dbReference type="PRINTS" id="PR01438">
    <property type="entry name" value="UNVRSLSTRESS"/>
</dbReference>
<evidence type="ECO:0000313" key="2">
    <source>
        <dbReference type="EMBL" id="CAG2199926.1"/>
    </source>
</evidence>
<dbReference type="Proteomes" id="UP000683360">
    <property type="component" value="Unassembled WGS sequence"/>
</dbReference>
<dbReference type="InterPro" id="IPR014729">
    <property type="entry name" value="Rossmann-like_a/b/a_fold"/>
</dbReference>
<dbReference type="OrthoDB" id="843225at2759"/>
<comment type="caution">
    <text evidence="2">The sequence shown here is derived from an EMBL/GenBank/DDBJ whole genome shotgun (WGS) entry which is preliminary data.</text>
</comment>
<dbReference type="CDD" id="cd23659">
    <property type="entry name" value="USP_At3g01520-like"/>
    <property type="match status" value="1"/>
</dbReference>
<feature type="domain" description="UspA" evidence="1">
    <location>
        <begin position="14"/>
        <end position="163"/>
    </location>
</feature>
<accession>A0A8S3QZ01</accession>
<protein>
    <recommendedName>
        <fullName evidence="1">UspA domain-containing protein</fullName>
    </recommendedName>
</protein>
<reference evidence="2" key="1">
    <citation type="submission" date="2021-03" db="EMBL/GenBank/DDBJ databases">
        <authorList>
            <person name="Bekaert M."/>
        </authorList>
    </citation>
    <scope>NUCLEOTIDE SEQUENCE</scope>
</reference>
<organism evidence="2 3">
    <name type="scientific">Mytilus edulis</name>
    <name type="common">Blue mussel</name>
    <dbReference type="NCBI Taxonomy" id="6550"/>
    <lineage>
        <taxon>Eukaryota</taxon>
        <taxon>Metazoa</taxon>
        <taxon>Spiralia</taxon>
        <taxon>Lophotrochozoa</taxon>
        <taxon>Mollusca</taxon>
        <taxon>Bivalvia</taxon>
        <taxon>Autobranchia</taxon>
        <taxon>Pteriomorphia</taxon>
        <taxon>Mytilida</taxon>
        <taxon>Mytiloidea</taxon>
        <taxon>Mytilidae</taxon>
        <taxon>Mytilinae</taxon>
        <taxon>Mytilus</taxon>
    </lineage>
</organism>
<dbReference type="PANTHER" id="PTHR46989">
    <property type="entry name" value="USP DOMAIN-CONTAINING PROTEIN"/>
    <property type="match status" value="1"/>
</dbReference>
<dbReference type="SUPFAM" id="SSF52402">
    <property type="entry name" value="Adenine nucleotide alpha hydrolases-like"/>
    <property type="match status" value="1"/>
</dbReference>
<name>A0A8S3QZ01_MYTED</name>